<dbReference type="HOGENOM" id="CLU_054549_1_0_0"/>
<evidence type="ECO:0000256" key="1">
    <source>
        <dbReference type="ARBA" id="ARBA00008007"/>
    </source>
</evidence>
<dbReference type="SUPFAM" id="SSF53271">
    <property type="entry name" value="PRTase-like"/>
    <property type="match status" value="1"/>
</dbReference>
<dbReference type="CDD" id="cd06223">
    <property type="entry name" value="PRTases_typeI"/>
    <property type="match status" value="1"/>
</dbReference>
<organism evidence="2 3">
    <name type="scientific">Methylomirabilis oxygeniifera</name>
    <dbReference type="NCBI Taxonomy" id="671143"/>
    <lineage>
        <taxon>Bacteria</taxon>
        <taxon>Candidatus Methylomirabilota</taxon>
        <taxon>Candidatus Methylomirabilia</taxon>
        <taxon>Candidatus Methylomirabilales</taxon>
        <taxon>Candidatus Methylomirabilaceae</taxon>
        <taxon>Candidatus Methylomirabilis</taxon>
    </lineage>
</organism>
<dbReference type="PANTHER" id="PTHR47505">
    <property type="entry name" value="DNA UTILIZATION PROTEIN YHGH"/>
    <property type="match status" value="1"/>
</dbReference>
<accession>D5MJ61</accession>
<dbReference type="Gene3D" id="3.40.50.2020">
    <property type="match status" value="1"/>
</dbReference>
<dbReference type="InterPro" id="IPR051910">
    <property type="entry name" value="ComF/GntX_DNA_util-trans"/>
</dbReference>
<dbReference type="InterPro" id="IPR029057">
    <property type="entry name" value="PRTase-like"/>
</dbReference>
<dbReference type="EMBL" id="FP565575">
    <property type="protein sequence ID" value="CBE67426.1"/>
    <property type="molecule type" value="Genomic_DNA"/>
</dbReference>
<proteinExistence type="inferred from homology"/>
<dbReference type="KEGG" id="mox:DAMO_0337"/>
<dbReference type="InterPro" id="IPR000836">
    <property type="entry name" value="PRTase_dom"/>
</dbReference>
<dbReference type="PANTHER" id="PTHR47505:SF1">
    <property type="entry name" value="DNA UTILIZATION PROTEIN YHGH"/>
    <property type="match status" value="1"/>
</dbReference>
<dbReference type="PATRIC" id="fig|671143.5.peg.290"/>
<evidence type="ECO:0000313" key="2">
    <source>
        <dbReference type="EMBL" id="CBE67426.1"/>
    </source>
</evidence>
<gene>
    <name evidence="2" type="ORF">DAMO_0337</name>
</gene>
<dbReference type="eggNOG" id="COG1040">
    <property type="taxonomic scope" value="Bacteria"/>
</dbReference>
<reference evidence="2 3" key="1">
    <citation type="journal article" date="2010" name="Nature">
        <title>Nitrite-driven anaerobic methane oxidation by oxygenic bacteria.</title>
        <authorList>
            <person name="Ettwig K.F."/>
            <person name="Butler M.K."/>
            <person name="Le Paslier D."/>
            <person name="Pelletier E."/>
            <person name="Mangenot S."/>
            <person name="Kuypers M.M.M."/>
            <person name="Schreiber F."/>
            <person name="Dutilh B.E."/>
            <person name="Zedelius J."/>
            <person name="de Beer D."/>
            <person name="Gloerich J."/>
            <person name="Wessels H.J.C.T."/>
            <person name="van Allen T."/>
            <person name="Luesken F."/>
            <person name="Wu M."/>
            <person name="van de Pas-Schoonen K.T."/>
            <person name="Op den Camp H.J.M."/>
            <person name="Janssen-Megens E.M."/>
            <person name="Francoijs K-J."/>
            <person name="Stunnenberg H."/>
            <person name="Weissenbach J."/>
            <person name="Jetten M.S.M."/>
            <person name="Strous M."/>
        </authorList>
    </citation>
    <scope>NUCLEOTIDE SEQUENCE [LARGE SCALE GENOMIC DNA]</scope>
</reference>
<dbReference type="AlphaFoldDB" id="D5MJ61"/>
<dbReference type="STRING" id="671143.DAMO_0337"/>
<evidence type="ECO:0000313" key="3">
    <source>
        <dbReference type="Proteomes" id="UP000006898"/>
    </source>
</evidence>
<dbReference type="Proteomes" id="UP000006898">
    <property type="component" value="Chromosome"/>
</dbReference>
<protein>
    <submittedName>
        <fullName evidence="2">Putative competence protein F (COMF)</fullName>
    </submittedName>
</protein>
<sequence length="165" mass="17801">MARAASLYEAGGTMRQAILLFKYGGRPLFARHLGRLMVEAAGRLFDPREFEALIPVPLHPGRQRARGFNQAALLAREVGRGFGLDVGKRVLGRIRATEAQSGGRREREENVKGAFVVIRPDGVKGKKLLLIDDVFTTGATAAECARTLLAAGAADVGVYTLARVE</sequence>
<name>D5MJ61_METO1</name>
<comment type="similarity">
    <text evidence="1">Belongs to the ComF/GntX family.</text>
</comment>